<comment type="caution">
    <text evidence="2">The sequence shown here is derived from an EMBL/GenBank/DDBJ whole genome shotgun (WGS) entry which is preliminary data.</text>
</comment>
<feature type="non-terminal residue" evidence="2">
    <location>
        <position position="1"/>
    </location>
</feature>
<dbReference type="InterPro" id="IPR000594">
    <property type="entry name" value="ThiF_NAD_FAD-bd"/>
</dbReference>
<dbReference type="Proteomes" id="UP000278907">
    <property type="component" value="Unassembled WGS sequence"/>
</dbReference>
<feature type="domain" description="THIF-type NAD/FAD binding fold" evidence="1">
    <location>
        <begin position="3"/>
        <end position="91"/>
    </location>
</feature>
<dbReference type="Pfam" id="PF00899">
    <property type="entry name" value="ThiF"/>
    <property type="match status" value="1"/>
</dbReference>
<sequence>ALDGVDLVVVGVDGEQSKYVINGICRERNLTAVYAGVYERGEGGDVVIIHPPPTQGERPCYACWAEQLREDTPVISESEGSTALDYGMIGADGTLEAEPALWLHVVRVASIQAELALNALQYGTPTYRVYPADTVILANV</sequence>
<evidence type="ECO:0000313" key="3">
    <source>
        <dbReference type="Proteomes" id="UP000278907"/>
    </source>
</evidence>
<evidence type="ECO:0000313" key="2">
    <source>
        <dbReference type="EMBL" id="RKH78772.1"/>
    </source>
</evidence>
<feature type="non-terminal residue" evidence="2">
    <location>
        <position position="140"/>
    </location>
</feature>
<dbReference type="InterPro" id="IPR035985">
    <property type="entry name" value="Ubiquitin-activating_enz"/>
</dbReference>
<evidence type="ECO:0000259" key="1">
    <source>
        <dbReference type="Pfam" id="PF00899"/>
    </source>
</evidence>
<dbReference type="EMBL" id="RAWI01001193">
    <property type="protein sequence ID" value="RKH78772.1"/>
    <property type="molecule type" value="Genomic_DNA"/>
</dbReference>
<keyword evidence="3" id="KW-1185">Reference proteome</keyword>
<reference evidence="2 3" key="1">
    <citation type="submission" date="2018-09" db="EMBL/GenBank/DDBJ databases">
        <authorList>
            <person name="Livingstone P.G."/>
            <person name="Whitworth D.E."/>
        </authorList>
    </citation>
    <scope>NUCLEOTIDE SEQUENCE [LARGE SCALE GENOMIC DNA]</scope>
    <source>
        <strain evidence="2 3">CA031B</strain>
    </source>
</reference>
<dbReference type="Gene3D" id="3.40.50.720">
    <property type="entry name" value="NAD(P)-binding Rossmann-like Domain"/>
    <property type="match status" value="1"/>
</dbReference>
<dbReference type="SUPFAM" id="SSF69572">
    <property type="entry name" value="Activating enzymes of the ubiquitin-like proteins"/>
    <property type="match status" value="1"/>
</dbReference>
<protein>
    <recommendedName>
        <fullName evidence="1">THIF-type NAD/FAD binding fold domain-containing protein</fullName>
    </recommendedName>
</protein>
<accession>A0ABX9Q4X7</accession>
<organism evidence="2 3">
    <name type="scientific">Corallococcus praedator</name>
    <dbReference type="NCBI Taxonomy" id="2316724"/>
    <lineage>
        <taxon>Bacteria</taxon>
        <taxon>Pseudomonadati</taxon>
        <taxon>Myxococcota</taxon>
        <taxon>Myxococcia</taxon>
        <taxon>Myxococcales</taxon>
        <taxon>Cystobacterineae</taxon>
        <taxon>Myxococcaceae</taxon>
        <taxon>Corallococcus</taxon>
    </lineage>
</organism>
<name>A0ABX9Q4X7_9BACT</name>
<proteinExistence type="predicted"/>
<dbReference type="RefSeq" id="WP_208734695.1">
    <property type="nucleotide sequence ID" value="NZ_RAWI01001193.1"/>
</dbReference>
<gene>
    <name evidence="2" type="ORF">D7Y13_43725</name>
</gene>